<evidence type="ECO:0000313" key="4">
    <source>
        <dbReference type="Proteomes" id="UP000694399"/>
    </source>
</evidence>
<dbReference type="OMA" id="NCAGNDN"/>
<evidence type="ECO:0000313" key="3">
    <source>
        <dbReference type="Ensembl" id="ENSPLOP00000027287.1"/>
    </source>
</evidence>
<name>A0A8C8Y2Z9_PANLE</name>
<dbReference type="SMART" id="SM00406">
    <property type="entry name" value="IGv"/>
    <property type="match status" value="1"/>
</dbReference>
<feature type="signal peptide" evidence="1">
    <location>
        <begin position="1"/>
        <end position="19"/>
    </location>
</feature>
<dbReference type="PANTHER" id="PTHR23267">
    <property type="entry name" value="IMMUNOGLOBULIN LIGHT CHAIN"/>
    <property type="match status" value="1"/>
</dbReference>
<feature type="domain" description="Ig-like" evidence="2">
    <location>
        <begin position="21"/>
        <end position="109"/>
    </location>
</feature>
<dbReference type="AlphaFoldDB" id="A0A8C8Y2Z9"/>
<accession>A0A8C8Y2Z9</accession>
<dbReference type="Pfam" id="PF07686">
    <property type="entry name" value="V-set"/>
    <property type="match status" value="1"/>
</dbReference>
<dbReference type="InterPro" id="IPR013106">
    <property type="entry name" value="Ig_V-set"/>
</dbReference>
<proteinExistence type="predicted"/>
<dbReference type="SMART" id="SM00409">
    <property type="entry name" value="IG"/>
    <property type="match status" value="1"/>
</dbReference>
<reference evidence="3" key="1">
    <citation type="submission" date="2025-08" db="UniProtKB">
        <authorList>
            <consortium name="Ensembl"/>
        </authorList>
    </citation>
    <scope>IDENTIFICATION</scope>
</reference>
<keyword evidence="4" id="KW-1185">Reference proteome</keyword>
<sequence>MAWTPFLLTVLALCSGSWAQPTLTQEASMSGSVGQKVTLTCTGNSNNVGSYYVGVSWYQKLPGRGASKLVISNSTARPSGVPARFLGSRSRNMASLSIAGLQAEDEADYYWSVWDKSLNAHTELQAWRK</sequence>
<dbReference type="InterPro" id="IPR003599">
    <property type="entry name" value="Ig_sub"/>
</dbReference>
<dbReference type="GeneTree" id="ENSGT00940000153474"/>
<keyword evidence="1" id="KW-0732">Signal</keyword>
<dbReference type="InterPro" id="IPR050150">
    <property type="entry name" value="IgV_Light_Chain"/>
</dbReference>
<organism evidence="3 4">
    <name type="scientific">Panthera leo</name>
    <name type="common">Lion</name>
    <dbReference type="NCBI Taxonomy" id="9689"/>
    <lineage>
        <taxon>Eukaryota</taxon>
        <taxon>Metazoa</taxon>
        <taxon>Chordata</taxon>
        <taxon>Craniata</taxon>
        <taxon>Vertebrata</taxon>
        <taxon>Euteleostomi</taxon>
        <taxon>Mammalia</taxon>
        <taxon>Eutheria</taxon>
        <taxon>Laurasiatheria</taxon>
        <taxon>Carnivora</taxon>
        <taxon>Feliformia</taxon>
        <taxon>Felidae</taxon>
        <taxon>Pantherinae</taxon>
        <taxon>Panthera</taxon>
    </lineage>
</organism>
<dbReference type="Proteomes" id="UP000694399">
    <property type="component" value="Unassembled WGS sequence"/>
</dbReference>
<evidence type="ECO:0000259" key="2">
    <source>
        <dbReference type="PROSITE" id="PS50835"/>
    </source>
</evidence>
<protein>
    <recommendedName>
        <fullName evidence="2">Ig-like domain-containing protein</fullName>
    </recommendedName>
</protein>
<dbReference type="SUPFAM" id="SSF48726">
    <property type="entry name" value="Immunoglobulin"/>
    <property type="match status" value="1"/>
</dbReference>
<feature type="chain" id="PRO_5034546173" description="Ig-like domain-containing protein" evidence="1">
    <location>
        <begin position="20"/>
        <end position="129"/>
    </location>
</feature>
<dbReference type="InterPro" id="IPR036179">
    <property type="entry name" value="Ig-like_dom_sf"/>
</dbReference>
<dbReference type="InterPro" id="IPR013783">
    <property type="entry name" value="Ig-like_fold"/>
</dbReference>
<dbReference type="Ensembl" id="ENSPLOT00000030156.1">
    <property type="protein sequence ID" value="ENSPLOP00000027287.1"/>
    <property type="gene ID" value="ENSPLOG00000020032.1"/>
</dbReference>
<dbReference type="Gene3D" id="2.60.40.10">
    <property type="entry name" value="Immunoglobulins"/>
    <property type="match status" value="1"/>
</dbReference>
<evidence type="ECO:0000256" key="1">
    <source>
        <dbReference type="SAM" id="SignalP"/>
    </source>
</evidence>
<reference evidence="3" key="2">
    <citation type="submission" date="2025-09" db="UniProtKB">
        <authorList>
            <consortium name="Ensembl"/>
        </authorList>
    </citation>
    <scope>IDENTIFICATION</scope>
</reference>
<dbReference type="InterPro" id="IPR007110">
    <property type="entry name" value="Ig-like_dom"/>
</dbReference>
<dbReference type="PROSITE" id="PS50835">
    <property type="entry name" value="IG_LIKE"/>
    <property type="match status" value="1"/>
</dbReference>